<dbReference type="Proteomes" id="UP001254759">
    <property type="component" value="Unassembled WGS sequence"/>
</dbReference>
<name>A0ABU1RR21_9GAMM</name>
<keyword evidence="2" id="KW-1185">Reference proteome</keyword>
<evidence type="ECO:0000313" key="1">
    <source>
        <dbReference type="EMBL" id="MDR6841206.1"/>
    </source>
</evidence>
<sequence>MMIPVELPNREKERGVSILLRYKGIAVDDGIMDVYDAARNMMAFADYVVVATHEMYGRDVEVKAEVSAFNQGSFETDLIFQVVGLAATILSTTPDVASVVNTVKESLGLFQFLRGEPPAKVEHNNDQTVTVTNNNGNMTVVQTESLTVVFNDKAALAAQKFVGEALAKPGVDKIEILSEGQMVVSANDNDAGFFHPIAAETPVVEQSLKMGLTIQEPSFKDGTSNRWTMWDGENSLQFTMEDPEFIARIDNGERFGKGDILVCDVCITQTKANNKLKVQRAILRVHSHQTGPGQADLRLTLD</sequence>
<evidence type="ECO:0000313" key="2">
    <source>
        <dbReference type="Proteomes" id="UP001254759"/>
    </source>
</evidence>
<proteinExistence type="predicted"/>
<comment type="caution">
    <text evidence="1">The sequence shown here is derived from an EMBL/GenBank/DDBJ whole genome shotgun (WGS) entry which is preliminary data.</text>
</comment>
<reference evidence="1 2" key="1">
    <citation type="submission" date="2023-07" db="EMBL/GenBank/DDBJ databases">
        <title>Sorghum-associated microbial communities from plants grown in Nebraska, USA.</title>
        <authorList>
            <person name="Schachtman D."/>
        </authorList>
    </citation>
    <scope>NUCLEOTIDE SEQUENCE [LARGE SCALE GENOMIC DNA]</scope>
    <source>
        <strain evidence="1 2">BE107</strain>
    </source>
</reference>
<gene>
    <name evidence="1" type="ORF">J2W94_001491</name>
</gene>
<dbReference type="RefSeq" id="WP_310091790.1">
    <property type="nucleotide sequence ID" value="NZ_JAVDTT010000002.1"/>
</dbReference>
<dbReference type="EMBL" id="JAVDTT010000002">
    <property type="protein sequence ID" value="MDR6841206.1"/>
    <property type="molecule type" value="Genomic_DNA"/>
</dbReference>
<accession>A0ABU1RR21</accession>
<protein>
    <submittedName>
        <fullName evidence="1">Uncharacterized protein</fullName>
    </submittedName>
</protein>
<organism evidence="1 2">
    <name type="scientific">Pseudoxanthomonas sacheonensis</name>
    <dbReference type="NCBI Taxonomy" id="443615"/>
    <lineage>
        <taxon>Bacteria</taxon>
        <taxon>Pseudomonadati</taxon>
        <taxon>Pseudomonadota</taxon>
        <taxon>Gammaproteobacteria</taxon>
        <taxon>Lysobacterales</taxon>
        <taxon>Lysobacteraceae</taxon>
        <taxon>Pseudoxanthomonas</taxon>
    </lineage>
</organism>